<dbReference type="Pfam" id="PF13676">
    <property type="entry name" value="TIR_2"/>
    <property type="match status" value="1"/>
</dbReference>
<dbReference type="Gene3D" id="3.40.50.10140">
    <property type="entry name" value="Toll/interleukin-1 receptor homology (TIR) domain"/>
    <property type="match status" value="1"/>
</dbReference>
<protein>
    <submittedName>
        <fullName evidence="2">Toll/interleukin-1 receptor domain-containing protein</fullName>
    </submittedName>
</protein>
<organism evidence="2 3">
    <name type="scientific">Inquilinus limosus</name>
    <dbReference type="NCBI Taxonomy" id="171674"/>
    <lineage>
        <taxon>Bacteria</taxon>
        <taxon>Pseudomonadati</taxon>
        <taxon>Pseudomonadota</taxon>
        <taxon>Alphaproteobacteria</taxon>
        <taxon>Rhodospirillales</taxon>
        <taxon>Rhodospirillaceae</taxon>
        <taxon>Inquilinus</taxon>
    </lineage>
</organism>
<dbReference type="AlphaFoldDB" id="A0A952KND7"/>
<evidence type="ECO:0000313" key="3">
    <source>
        <dbReference type="Proteomes" id="UP000700706"/>
    </source>
</evidence>
<reference evidence="2" key="1">
    <citation type="submission" date="2020-06" db="EMBL/GenBank/DDBJ databases">
        <title>Stable isotope informed genome-resolved metagenomics uncovers potential trophic interactions in rhizosphere soil.</title>
        <authorList>
            <person name="Starr E.P."/>
            <person name="Shi S."/>
            <person name="Blazewicz S.J."/>
            <person name="Koch B.J."/>
            <person name="Probst A.J."/>
            <person name="Hungate B.A."/>
            <person name="Pett-Ridge J."/>
            <person name="Firestone M.K."/>
            <person name="Banfield J.F."/>
        </authorList>
    </citation>
    <scope>NUCLEOTIDE SEQUENCE</scope>
    <source>
        <strain evidence="2">YM_69_17</strain>
    </source>
</reference>
<dbReference type="Proteomes" id="UP000700706">
    <property type="component" value="Unassembled WGS sequence"/>
</dbReference>
<evidence type="ECO:0000259" key="1">
    <source>
        <dbReference type="Pfam" id="PF13676"/>
    </source>
</evidence>
<proteinExistence type="predicted"/>
<name>A0A952KND7_9PROT</name>
<feature type="domain" description="TIR" evidence="1">
    <location>
        <begin position="7"/>
        <end position="103"/>
    </location>
</feature>
<dbReference type="GO" id="GO:0007165">
    <property type="term" value="P:signal transduction"/>
    <property type="evidence" value="ECO:0007669"/>
    <property type="project" value="InterPro"/>
</dbReference>
<gene>
    <name evidence="2" type="ORF">JF625_25645</name>
</gene>
<accession>A0A952KND7</accession>
<sequence>MAGPKNVFLSYVADTRAFVDVFCEQLFDIGGRLRRVDWLIDNVIPGKDINADIAERIAAADVMVSFICEKYCRRMGADELRMAVRQRNRSTGEPIIIVPITLGIDGRDWWRAFKAGAPEEAALRNIADKPFFRPGTNSWVLPDVDGIHAIHDLRDWLCQTDQPPPAGTAA</sequence>
<dbReference type="InterPro" id="IPR035897">
    <property type="entry name" value="Toll_tir_struct_dom_sf"/>
</dbReference>
<evidence type="ECO:0000313" key="2">
    <source>
        <dbReference type="EMBL" id="MBW8728514.1"/>
    </source>
</evidence>
<keyword evidence="2" id="KW-0675">Receptor</keyword>
<dbReference type="InterPro" id="IPR000157">
    <property type="entry name" value="TIR_dom"/>
</dbReference>
<dbReference type="EMBL" id="JAEKLZ010000418">
    <property type="protein sequence ID" value="MBW8728514.1"/>
    <property type="molecule type" value="Genomic_DNA"/>
</dbReference>
<comment type="caution">
    <text evidence="2">The sequence shown here is derived from an EMBL/GenBank/DDBJ whole genome shotgun (WGS) entry which is preliminary data.</text>
</comment>
<dbReference type="SUPFAM" id="SSF52200">
    <property type="entry name" value="Toll/Interleukin receptor TIR domain"/>
    <property type="match status" value="1"/>
</dbReference>